<accession>A0A4R2J965</accession>
<dbReference type="RefSeq" id="WP_132124144.1">
    <property type="nucleotide sequence ID" value="NZ_SLWS01000011.1"/>
</dbReference>
<dbReference type="InterPro" id="IPR027417">
    <property type="entry name" value="P-loop_NTPase"/>
</dbReference>
<feature type="coiled-coil region" evidence="1">
    <location>
        <begin position="886"/>
        <end position="913"/>
    </location>
</feature>
<reference evidence="3 4" key="1">
    <citation type="submission" date="2019-03" db="EMBL/GenBank/DDBJ databases">
        <title>Genomic Encyclopedia of Type Strains, Phase IV (KMG-IV): sequencing the most valuable type-strain genomes for metagenomic binning, comparative biology and taxonomic classification.</title>
        <authorList>
            <person name="Goeker M."/>
        </authorList>
    </citation>
    <scope>NUCLEOTIDE SEQUENCE [LARGE SCALE GENOMIC DNA]</scope>
    <source>
        <strain evidence="3 4">DSM 45934</strain>
    </source>
</reference>
<dbReference type="InterPro" id="IPR013496">
    <property type="entry name" value="CHP02680"/>
</dbReference>
<dbReference type="Pfam" id="PF13558">
    <property type="entry name" value="SbcC_Walker_B"/>
    <property type="match status" value="1"/>
</dbReference>
<gene>
    <name evidence="3" type="ORF">EV192_111335</name>
</gene>
<evidence type="ECO:0000313" key="3">
    <source>
        <dbReference type="EMBL" id="TCO53138.1"/>
    </source>
</evidence>
<evidence type="ECO:0000256" key="2">
    <source>
        <dbReference type="SAM" id="MobiDB-lite"/>
    </source>
</evidence>
<evidence type="ECO:0000256" key="1">
    <source>
        <dbReference type="SAM" id="Coils"/>
    </source>
</evidence>
<dbReference type="OrthoDB" id="8527901at2"/>
<dbReference type="Proteomes" id="UP000295680">
    <property type="component" value="Unassembled WGS sequence"/>
</dbReference>
<evidence type="ECO:0000313" key="4">
    <source>
        <dbReference type="Proteomes" id="UP000295680"/>
    </source>
</evidence>
<protein>
    <submittedName>
        <fullName evidence="3">Uncharacterized protein (TIGR02680 family)</fullName>
    </submittedName>
</protein>
<dbReference type="Gene3D" id="3.40.50.300">
    <property type="entry name" value="P-loop containing nucleotide triphosphate hydrolases"/>
    <property type="match status" value="1"/>
</dbReference>
<proteinExistence type="predicted"/>
<feature type="region of interest" description="Disordered" evidence="2">
    <location>
        <begin position="625"/>
        <end position="650"/>
    </location>
</feature>
<keyword evidence="1" id="KW-0175">Coiled coil</keyword>
<keyword evidence="4" id="KW-1185">Reference proteome</keyword>
<dbReference type="EMBL" id="SLWS01000011">
    <property type="protein sequence ID" value="TCO53138.1"/>
    <property type="molecule type" value="Genomic_DNA"/>
</dbReference>
<name>A0A4R2J965_9PSEU</name>
<dbReference type="SUPFAM" id="SSF52540">
    <property type="entry name" value="P-loop containing nucleoside triphosphate hydrolases"/>
    <property type="match status" value="1"/>
</dbReference>
<comment type="caution">
    <text evidence="3">The sequence shown here is derived from an EMBL/GenBank/DDBJ whole genome shotgun (WGS) entry which is preliminary data.</text>
</comment>
<organism evidence="3 4">
    <name type="scientific">Actinocrispum wychmicini</name>
    <dbReference type="NCBI Taxonomy" id="1213861"/>
    <lineage>
        <taxon>Bacteria</taxon>
        <taxon>Bacillati</taxon>
        <taxon>Actinomycetota</taxon>
        <taxon>Actinomycetes</taxon>
        <taxon>Pseudonocardiales</taxon>
        <taxon>Pseudonocardiaceae</taxon>
        <taxon>Actinocrispum</taxon>
    </lineage>
</organism>
<dbReference type="NCBIfam" id="TIGR02680">
    <property type="entry name" value="TIGR02680 family protein"/>
    <property type="match status" value="1"/>
</dbReference>
<sequence>MTVDVDPDTLLAARPKHHPHRWRLARAGVVNVWYYYDTTFQFTGGRMILRGTNGSGKSRALEMLLPFLLDADRRKMDATGSGKVRLEDLMRHGAHGQNRLGYLWLELARQEDDQAEQFLTIGALVRFSVSTGEAKPWYFTTPLRVGVDLPLMDDRRQPLSREHLGELIGADRITEKADVHRERVGATVFGLSGNSGKERYGGLLQLLHTLRAPDMGNRIDEGNLPKILSDALPPLSENTLREAGERLDSLSDSREEQRRLVEAVEHIDTFLDVYRRYTVRALFDTAEQARVAAIAAKDFADNEQKAEHAHAALVLDHSEILRRLAEARAQDVVLQSTIEGIKDSDAYKAGLNIENLAQSVSSLGRAAGSDLSAAVARRQEESAAVRRIDTQAEEIAAEAKRACAVLNEVRQAASGARMPITTLPATVAVDLTPQEPPQELVRSTLTDAPELFSRPSPTRLEVVPDDVDEAHRTVVDAAQAMSRRSTEATSRLATAKALDNRENEVSIAEDRAEELSERAAENAAQAQDTADDRDDRARALATAWRRWTADDQTRSLLGDIDWASTAVGPLLIDADALTGEPAGDDLTQLDEAASESSSSARNAIADSRATLRREDLDDKAAREHLLDEQNGLRADRDSEPPAAPWMRTGPPGSVPLWRTVEFGADLNEVDRAGLEAALLSAGLLSAALSTDGTVRAEDGQVLLTLDAPEAVCSLTTVLQWDPASGLPRELVTAVLSRVGSGPGHGTWVDVDGRWGSGPLQGKNSADRARYVGAAARAAARAERLAEIDEELAKIQLRSDERTRQLARLTEAEATLKKHVRAAPRTTELDRARTTASIAAATAARSLRDATTAHSEAVRRRRELTEDSSAHEQQCSRLGLPYDQAGLADVAAKANQAKENCRGLADRLDALRRRRSTRLTELQELGKAIDERRQAEFVAEESWREWHSAHAKFAALQEAVGTEAKEVRERLKTAKTAHRKVGLLIDGLTDKERELDKKSTAAELRMQGARVDTRNGENAMRTALTLLTDRSSLAGVAEAATGGGRFDLPAMPEVPTSTDVEQAAVTVQRALERKGKAADENALMRALQAVSAGLSNTFDLSQTRTLDVWLIDLTDATGRYPVAVAAARLREQAERGASALTDREHKVFTDFVIGGVGEELRRRLGQAEGLVTAMNTSLRDIRTSHGIGVRLKWELVEPKDSPIGRIRELVQSSAAIRSTEETDELIRLLKDRVDDRFKEDPDGGYSAHLRSALDYRQWHRVEVFILGPAPGQERKISRRARLSQGETRFVSYVALFAAADAYLSGLPDTSQALRLILLDDAFAKVDDRTIAELMGLLVRLDVDFCMTGHALWGTYSQVPGVDVYEIRRAEGTAAVATHVHWDGRARHYLRSAG</sequence>
<feature type="region of interest" description="Disordered" evidence="2">
    <location>
        <begin position="516"/>
        <end position="535"/>
    </location>
</feature>